<accession>A0A5C3PZL0</accession>
<dbReference type="Pfam" id="PF20151">
    <property type="entry name" value="DUF6533"/>
    <property type="match status" value="1"/>
</dbReference>
<feature type="transmembrane region" description="Helical" evidence="1">
    <location>
        <begin position="115"/>
        <end position="141"/>
    </location>
</feature>
<dbReference type="InterPro" id="IPR045340">
    <property type="entry name" value="DUF6533"/>
</dbReference>
<gene>
    <name evidence="3" type="ORF">K466DRAFT_657939</name>
</gene>
<evidence type="ECO:0000259" key="2">
    <source>
        <dbReference type="Pfam" id="PF20151"/>
    </source>
</evidence>
<feature type="transmembrane region" description="Helical" evidence="1">
    <location>
        <begin position="244"/>
        <end position="262"/>
    </location>
</feature>
<organism evidence="3 4">
    <name type="scientific">Polyporus arcularius HHB13444</name>
    <dbReference type="NCBI Taxonomy" id="1314778"/>
    <lineage>
        <taxon>Eukaryota</taxon>
        <taxon>Fungi</taxon>
        <taxon>Dikarya</taxon>
        <taxon>Basidiomycota</taxon>
        <taxon>Agaricomycotina</taxon>
        <taxon>Agaricomycetes</taxon>
        <taxon>Polyporales</taxon>
        <taxon>Polyporaceae</taxon>
        <taxon>Polyporus</taxon>
    </lineage>
</organism>
<protein>
    <recommendedName>
        <fullName evidence="2">DUF6533 domain-containing protein</fullName>
    </recommendedName>
</protein>
<keyword evidence="4" id="KW-1185">Reference proteome</keyword>
<feature type="transmembrane region" description="Helical" evidence="1">
    <location>
        <begin position="161"/>
        <end position="184"/>
    </location>
</feature>
<dbReference type="STRING" id="1314778.A0A5C3PZL0"/>
<feature type="domain" description="DUF6533" evidence="2">
    <location>
        <begin position="21"/>
        <end position="66"/>
    </location>
</feature>
<feature type="transmembrane region" description="Helical" evidence="1">
    <location>
        <begin position="205"/>
        <end position="224"/>
    </location>
</feature>
<feature type="transmembrane region" description="Helical" evidence="1">
    <location>
        <begin position="52"/>
        <end position="72"/>
    </location>
</feature>
<name>A0A5C3PZL0_9APHY</name>
<evidence type="ECO:0000313" key="4">
    <source>
        <dbReference type="Proteomes" id="UP000308197"/>
    </source>
</evidence>
<keyword evidence="1" id="KW-1133">Transmembrane helix</keyword>
<feature type="transmembrane region" description="Helical" evidence="1">
    <location>
        <begin position="84"/>
        <end position="103"/>
    </location>
</feature>
<evidence type="ECO:0000256" key="1">
    <source>
        <dbReference type="SAM" id="Phobius"/>
    </source>
</evidence>
<sequence>MADSELAQAIAIYQSGLIGNYLASGATALYAFEWMLTFDREVDLFWRRKITVSSILFLVNRYVPFIVILIFAPWQTPPSTTAGYMFFVLAALAYVPWAVFSALRAYVLSSKTWPVAALVFLLSLAPVAVNYTSMGFASTAIDPDFGCQVMLTLPEPVYTEIFPIVSRVSLFVSDLLVLVITCYATYRTSRELRALNQRRSLSSILFRDGVLYFSVLTILNVLHLNFSLLSVLDGNIYTSSNSSYLTILAEPITAILISRFLVDLQEANIQSMHQDSIASVGTLNFNRVVGSASFHLSVPAEEPEVGINEHGLTADVDEGAEIVEVSRL</sequence>
<evidence type="ECO:0000313" key="3">
    <source>
        <dbReference type="EMBL" id="TFK94267.1"/>
    </source>
</evidence>
<dbReference type="EMBL" id="ML210971">
    <property type="protein sequence ID" value="TFK94267.1"/>
    <property type="molecule type" value="Genomic_DNA"/>
</dbReference>
<proteinExistence type="predicted"/>
<dbReference type="InParanoid" id="A0A5C3PZL0"/>
<reference evidence="3 4" key="1">
    <citation type="journal article" date="2019" name="Nat. Ecol. Evol.">
        <title>Megaphylogeny resolves global patterns of mushroom evolution.</title>
        <authorList>
            <person name="Varga T."/>
            <person name="Krizsan K."/>
            <person name="Foldi C."/>
            <person name="Dima B."/>
            <person name="Sanchez-Garcia M."/>
            <person name="Sanchez-Ramirez S."/>
            <person name="Szollosi G.J."/>
            <person name="Szarkandi J.G."/>
            <person name="Papp V."/>
            <person name="Albert L."/>
            <person name="Andreopoulos W."/>
            <person name="Angelini C."/>
            <person name="Antonin V."/>
            <person name="Barry K.W."/>
            <person name="Bougher N.L."/>
            <person name="Buchanan P."/>
            <person name="Buyck B."/>
            <person name="Bense V."/>
            <person name="Catcheside P."/>
            <person name="Chovatia M."/>
            <person name="Cooper J."/>
            <person name="Damon W."/>
            <person name="Desjardin D."/>
            <person name="Finy P."/>
            <person name="Geml J."/>
            <person name="Haridas S."/>
            <person name="Hughes K."/>
            <person name="Justo A."/>
            <person name="Karasinski D."/>
            <person name="Kautmanova I."/>
            <person name="Kiss B."/>
            <person name="Kocsube S."/>
            <person name="Kotiranta H."/>
            <person name="LaButti K.M."/>
            <person name="Lechner B.E."/>
            <person name="Liimatainen K."/>
            <person name="Lipzen A."/>
            <person name="Lukacs Z."/>
            <person name="Mihaltcheva S."/>
            <person name="Morgado L.N."/>
            <person name="Niskanen T."/>
            <person name="Noordeloos M.E."/>
            <person name="Ohm R.A."/>
            <person name="Ortiz-Santana B."/>
            <person name="Ovrebo C."/>
            <person name="Racz N."/>
            <person name="Riley R."/>
            <person name="Savchenko A."/>
            <person name="Shiryaev A."/>
            <person name="Soop K."/>
            <person name="Spirin V."/>
            <person name="Szebenyi C."/>
            <person name="Tomsovsky M."/>
            <person name="Tulloss R.E."/>
            <person name="Uehling J."/>
            <person name="Grigoriev I.V."/>
            <person name="Vagvolgyi C."/>
            <person name="Papp T."/>
            <person name="Martin F.M."/>
            <person name="Miettinen O."/>
            <person name="Hibbett D.S."/>
            <person name="Nagy L.G."/>
        </authorList>
    </citation>
    <scope>NUCLEOTIDE SEQUENCE [LARGE SCALE GENOMIC DNA]</scope>
    <source>
        <strain evidence="3 4">HHB13444</strain>
    </source>
</reference>
<dbReference type="AlphaFoldDB" id="A0A5C3PZL0"/>
<feature type="transmembrane region" description="Helical" evidence="1">
    <location>
        <begin position="12"/>
        <end position="32"/>
    </location>
</feature>
<keyword evidence="1" id="KW-0472">Membrane</keyword>
<keyword evidence="1" id="KW-0812">Transmembrane</keyword>
<dbReference type="Proteomes" id="UP000308197">
    <property type="component" value="Unassembled WGS sequence"/>
</dbReference>